<protein>
    <recommendedName>
        <fullName evidence="3 8">Malonyl-[acyl-carrier protein] O-methyltransferase</fullName>
        <shortName evidence="8">Malonyl-ACP O-methyltransferase</shortName>
        <ecNumber evidence="3 8">2.1.1.197</ecNumber>
    </recommendedName>
    <alternativeName>
        <fullName evidence="8">Biotin synthesis protein BioC</fullName>
    </alternativeName>
</protein>
<dbReference type="GO" id="GO:0010340">
    <property type="term" value="F:carboxyl-O-methyltransferase activity"/>
    <property type="evidence" value="ECO:0007669"/>
    <property type="project" value="UniProtKB-UniRule"/>
</dbReference>
<dbReference type="PANTHER" id="PTHR13090:SF1">
    <property type="entry name" value="ARGININE-HYDROXYLASE NDUFAF5, MITOCHONDRIAL"/>
    <property type="match status" value="1"/>
</dbReference>
<sequence length="259" mass="29698">MPNSYKHAVAQRFSAAASRYDCVAHLQRLVCDTLIETMPPSLDAQQIMDLGAGTGYASTALQQRFPGSQYWAVDLAEGMLRYMHQHAAAKAYVCADMECLPFAPNYFDLIVSSLAVQWSLNFAQSLEQCYACVRSGGVMQFSTVLEGSLRELKQSWASVDDGPHVNRFRTRNDYLSLCHQSQWQIITVEQRRYCYFYDHVKHLRQELRDLGANHIHGNLQTHLGARRRWQQLVDAYEHYRTSNGLPATWDILYITLQKP</sequence>
<dbReference type="KEGG" id="phn:PAEH1_00720"/>
<evidence type="ECO:0000259" key="9">
    <source>
        <dbReference type="Pfam" id="PF08241"/>
    </source>
</evidence>
<dbReference type="InterPro" id="IPR050602">
    <property type="entry name" value="Malonyl-ACP_OMT"/>
</dbReference>
<dbReference type="AlphaFoldDB" id="A0A1U9JXB0"/>
<comment type="function">
    <text evidence="8">Converts the free carboxyl group of a malonyl-thioester to its methyl ester by transfer of a methyl group from S-adenosyl-L-methionine (SAM). It allows to synthesize pimeloyl-ACP via the fatty acid synthetic pathway.</text>
</comment>
<reference evidence="10 11" key="1">
    <citation type="submission" date="2017-01" db="EMBL/GenBank/DDBJ databases">
        <title>Complete Genome Sequence of Paenalcaligenes hominis, Isolated from a paraplegic Patient with neurogenic bladder.</title>
        <authorList>
            <person name="Mukhopadhyay R."/>
            <person name="Joaquin J."/>
            <person name="Hogue R."/>
            <person name="Kilaru A."/>
            <person name="Jospin G."/>
            <person name="Mars K."/>
            <person name="Eisen J.A."/>
            <person name="Chaturvedi V."/>
        </authorList>
    </citation>
    <scope>NUCLEOTIDE SEQUENCE [LARGE SCALE GENOMIC DNA]</scope>
    <source>
        <strain evidence="10 11">15S00501</strain>
    </source>
</reference>
<dbReference type="GO" id="GO:0008757">
    <property type="term" value="F:S-adenosylmethionine-dependent methyltransferase activity"/>
    <property type="evidence" value="ECO:0007669"/>
    <property type="project" value="InterPro"/>
</dbReference>
<evidence type="ECO:0000256" key="8">
    <source>
        <dbReference type="HAMAP-Rule" id="MF_00835"/>
    </source>
</evidence>
<dbReference type="Proteomes" id="UP000189369">
    <property type="component" value="Chromosome"/>
</dbReference>
<evidence type="ECO:0000256" key="7">
    <source>
        <dbReference type="ARBA" id="ARBA00022756"/>
    </source>
</evidence>
<feature type="domain" description="Methyltransferase type 11" evidence="9">
    <location>
        <begin position="49"/>
        <end position="139"/>
    </location>
</feature>
<dbReference type="GO" id="GO:0032259">
    <property type="term" value="P:methylation"/>
    <property type="evidence" value="ECO:0007669"/>
    <property type="project" value="UniProtKB-KW"/>
</dbReference>
<dbReference type="InterPro" id="IPR029063">
    <property type="entry name" value="SAM-dependent_MTases_sf"/>
</dbReference>
<comment type="catalytic activity">
    <reaction evidence="1 8">
        <text>malonyl-[ACP] + S-adenosyl-L-methionine = malonyl-[ACP] methyl ester + S-adenosyl-L-homocysteine</text>
        <dbReference type="Rhea" id="RHEA:17105"/>
        <dbReference type="Rhea" id="RHEA-COMP:9623"/>
        <dbReference type="Rhea" id="RHEA-COMP:9954"/>
        <dbReference type="ChEBI" id="CHEBI:57856"/>
        <dbReference type="ChEBI" id="CHEBI:59789"/>
        <dbReference type="ChEBI" id="CHEBI:78449"/>
        <dbReference type="ChEBI" id="CHEBI:78845"/>
        <dbReference type="EC" id="2.1.1.197"/>
    </reaction>
</comment>
<evidence type="ECO:0000256" key="1">
    <source>
        <dbReference type="ARBA" id="ARBA00000852"/>
    </source>
</evidence>
<dbReference type="PANTHER" id="PTHR13090">
    <property type="entry name" value="ARGININE-HYDROXYLASE NDUFAF5, MITOCHONDRIAL"/>
    <property type="match status" value="1"/>
</dbReference>
<dbReference type="SUPFAM" id="SSF53335">
    <property type="entry name" value="S-adenosyl-L-methionine-dependent methyltransferases"/>
    <property type="match status" value="1"/>
</dbReference>
<comment type="pathway">
    <text evidence="2 8">Cofactor biosynthesis; biotin biosynthesis.</text>
</comment>
<evidence type="ECO:0000313" key="11">
    <source>
        <dbReference type="Proteomes" id="UP000189369"/>
    </source>
</evidence>
<dbReference type="HAMAP" id="MF_00835">
    <property type="entry name" value="BioC"/>
    <property type="match status" value="1"/>
</dbReference>
<dbReference type="CDD" id="cd02440">
    <property type="entry name" value="AdoMet_MTases"/>
    <property type="match status" value="1"/>
</dbReference>
<organism evidence="10 11">
    <name type="scientific">Paenalcaligenes hominis</name>
    <dbReference type="NCBI Taxonomy" id="643674"/>
    <lineage>
        <taxon>Bacteria</taxon>
        <taxon>Pseudomonadati</taxon>
        <taxon>Pseudomonadota</taxon>
        <taxon>Betaproteobacteria</taxon>
        <taxon>Burkholderiales</taxon>
        <taxon>Alcaligenaceae</taxon>
        <taxon>Paenalcaligenes</taxon>
    </lineage>
</organism>
<gene>
    <name evidence="8" type="primary">bioC</name>
    <name evidence="10" type="ORF">PAEH1_00720</name>
</gene>
<keyword evidence="6 8" id="KW-0949">S-adenosyl-L-methionine</keyword>
<evidence type="ECO:0000256" key="2">
    <source>
        <dbReference type="ARBA" id="ARBA00004746"/>
    </source>
</evidence>
<keyword evidence="5 8" id="KW-0808">Transferase</keyword>
<dbReference type="NCBIfam" id="TIGR02072">
    <property type="entry name" value="BioC"/>
    <property type="match status" value="1"/>
</dbReference>
<evidence type="ECO:0000256" key="6">
    <source>
        <dbReference type="ARBA" id="ARBA00022691"/>
    </source>
</evidence>
<evidence type="ECO:0000313" key="10">
    <source>
        <dbReference type="EMBL" id="AQS50433.1"/>
    </source>
</evidence>
<dbReference type="Gene3D" id="3.40.50.150">
    <property type="entry name" value="Vaccinia Virus protein VP39"/>
    <property type="match status" value="1"/>
</dbReference>
<accession>A0A1U9JXB0</accession>
<evidence type="ECO:0000256" key="4">
    <source>
        <dbReference type="ARBA" id="ARBA00022603"/>
    </source>
</evidence>
<keyword evidence="4 8" id="KW-0489">Methyltransferase</keyword>
<dbReference type="InterPro" id="IPR013216">
    <property type="entry name" value="Methyltransf_11"/>
</dbReference>
<evidence type="ECO:0000256" key="5">
    <source>
        <dbReference type="ARBA" id="ARBA00022679"/>
    </source>
</evidence>
<dbReference type="STRING" id="643674.PAEH1_00720"/>
<dbReference type="OrthoDB" id="9802097at2"/>
<proteinExistence type="inferred from homology"/>
<dbReference type="Pfam" id="PF08241">
    <property type="entry name" value="Methyltransf_11"/>
    <property type="match status" value="1"/>
</dbReference>
<evidence type="ECO:0000256" key="3">
    <source>
        <dbReference type="ARBA" id="ARBA00012327"/>
    </source>
</evidence>
<dbReference type="GO" id="GO:0102130">
    <property type="term" value="F:malonyl-CoA methyltransferase activity"/>
    <property type="evidence" value="ECO:0007669"/>
    <property type="project" value="UniProtKB-EC"/>
</dbReference>
<dbReference type="EC" id="2.1.1.197" evidence="3 8"/>
<dbReference type="EMBL" id="CP019697">
    <property type="protein sequence ID" value="AQS50433.1"/>
    <property type="molecule type" value="Genomic_DNA"/>
</dbReference>
<dbReference type="GO" id="GO:0009102">
    <property type="term" value="P:biotin biosynthetic process"/>
    <property type="evidence" value="ECO:0007669"/>
    <property type="project" value="UniProtKB-UniRule"/>
</dbReference>
<name>A0A1U9JXB0_9BURK</name>
<dbReference type="InterPro" id="IPR011814">
    <property type="entry name" value="BioC"/>
</dbReference>
<dbReference type="UniPathway" id="UPA00078"/>
<comment type="similarity">
    <text evidence="8">Belongs to the methyltransferase superfamily.</text>
</comment>
<keyword evidence="7 8" id="KW-0093">Biotin biosynthesis</keyword>